<dbReference type="PaxDb" id="572546-Arcpr_1602"/>
<organism evidence="1 2">
    <name type="scientific">Archaeoglobus profundus (strain DSM 5631 / JCM 9629 / NBRC 100127 / Av18)</name>
    <dbReference type="NCBI Taxonomy" id="572546"/>
    <lineage>
        <taxon>Archaea</taxon>
        <taxon>Methanobacteriati</taxon>
        <taxon>Methanobacteriota</taxon>
        <taxon>Archaeoglobi</taxon>
        <taxon>Archaeoglobales</taxon>
        <taxon>Archaeoglobaceae</taxon>
        <taxon>Archaeoglobus</taxon>
    </lineage>
</organism>
<name>D2REV4_ARCPA</name>
<dbReference type="GeneID" id="8740294"/>
<dbReference type="AlphaFoldDB" id="D2REV4"/>
<evidence type="ECO:0000313" key="1">
    <source>
        <dbReference type="EMBL" id="ADB58648.1"/>
    </source>
</evidence>
<dbReference type="STRING" id="572546.Arcpr_1602"/>
<accession>D2REV4</accession>
<dbReference type="EMBL" id="CP001857">
    <property type="protein sequence ID" value="ADB58648.1"/>
    <property type="molecule type" value="Genomic_DNA"/>
</dbReference>
<proteinExistence type="predicted"/>
<dbReference type="KEGG" id="apo:Arcpr_1602"/>
<sequence>MTDHLKRESYRIGIFVEIYRELSDRYYWVKYDLLTSQLERGLYISTMTDNGLPMVKMAFRNILDKDEMYNIWDLFRSYLKRHLYELMRKGRVSKKQVYRLLNKTPPLSETIGRFEVRVEDSFGYVYGLSLDEAKELGEKLEQLLENALVLKGR</sequence>
<keyword evidence="2" id="KW-1185">Reference proteome</keyword>
<dbReference type="Proteomes" id="UP000001901">
    <property type="component" value="Chromosome"/>
</dbReference>
<protein>
    <submittedName>
        <fullName evidence="1">Uncharacterized protein</fullName>
    </submittedName>
</protein>
<dbReference type="HOGENOM" id="CLU_1709024_0_0_2"/>
<dbReference type="RefSeq" id="WP_012940984.1">
    <property type="nucleotide sequence ID" value="NC_013741.1"/>
</dbReference>
<reference evidence="1 2" key="1">
    <citation type="journal article" date="2010" name="Stand. Genomic Sci.">
        <title>Complete genome sequence of Archaeoglobus profundus type strain (AV18).</title>
        <authorList>
            <person name="von Jan M."/>
            <person name="Lapidus A."/>
            <person name="Del Rio T.G."/>
            <person name="Copeland A."/>
            <person name="Tice H."/>
            <person name="Cheng J.F."/>
            <person name="Lucas S."/>
            <person name="Chen F."/>
            <person name="Nolan M."/>
            <person name="Goodwin L."/>
            <person name="Han C."/>
            <person name="Pitluck S."/>
            <person name="Liolios K."/>
            <person name="Ivanova N."/>
            <person name="Mavromatis K."/>
            <person name="Ovchinnikova G."/>
            <person name="Chertkov O."/>
            <person name="Pati A."/>
            <person name="Chen A."/>
            <person name="Palaniappan K."/>
            <person name="Land M."/>
            <person name="Hauser L."/>
            <person name="Chang Y.J."/>
            <person name="Jeffries C.D."/>
            <person name="Saunders E."/>
            <person name="Brettin T."/>
            <person name="Detter J.C."/>
            <person name="Chain P."/>
            <person name="Eichinger K."/>
            <person name="Huber H."/>
            <person name="Spring S."/>
            <person name="Rohde M."/>
            <person name="Goker M."/>
            <person name="Wirth R."/>
            <person name="Woyke T."/>
            <person name="Bristow J."/>
            <person name="Eisen J.A."/>
            <person name="Markowitz V."/>
            <person name="Hugenholtz P."/>
            <person name="Kyrpides N.C."/>
            <person name="Klenk H.P."/>
        </authorList>
    </citation>
    <scope>NUCLEOTIDE SEQUENCE [LARGE SCALE GENOMIC DNA]</scope>
    <source>
        <strain evidence="2">DSM 5631 / JCM 9629 / NBRC 100127 / Av18</strain>
    </source>
</reference>
<gene>
    <name evidence="1" type="ordered locus">Arcpr_1602</name>
</gene>
<evidence type="ECO:0000313" key="2">
    <source>
        <dbReference type="Proteomes" id="UP000001901"/>
    </source>
</evidence>